<dbReference type="InterPro" id="IPR022353">
    <property type="entry name" value="Insulin_CS"/>
</dbReference>
<dbReference type="PRINTS" id="PR00276">
    <property type="entry name" value="INSULINFAMLY"/>
</dbReference>
<protein>
    <recommendedName>
        <fullName evidence="8">Insulin-like domain-containing protein</fullName>
    </recommendedName>
</protein>
<evidence type="ECO:0000256" key="4">
    <source>
        <dbReference type="ARBA" id="ARBA00022729"/>
    </source>
</evidence>
<dbReference type="OrthoDB" id="10019596at2759"/>
<evidence type="ECO:0000256" key="7">
    <source>
        <dbReference type="SAM" id="SignalP"/>
    </source>
</evidence>
<feature type="signal peptide" evidence="7">
    <location>
        <begin position="1"/>
        <end position="18"/>
    </location>
</feature>
<evidence type="ECO:0000256" key="1">
    <source>
        <dbReference type="ARBA" id="ARBA00009034"/>
    </source>
</evidence>
<dbReference type="InterPro" id="IPR022352">
    <property type="entry name" value="Ins/IGF/rlx"/>
</dbReference>
<comment type="subcellular location">
    <subcellularLocation>
        <location evidence="6">Secreted</location>
    </subcellularLocation>
</comment>
<keyword evidence="6" id="KW-0964">Secreted</keyword>
<dbReference type="PANTHER" id="PTHR13647">
    <property type="entry name" value="INSULIN-LIKE PEPTIDE 2-RELATED"/>
    <property type="match status" value="1"/>
</dbReference>
<evidence type="ECO:0000259" key="8">
    <source>
        <dbReference type="SMART" id="SM00078"/>
    </source>
</evidence>
<accession>A0A1I8PLE9</accession>
<dbReference type="STRING" id="35570.A0A1I8PLE9"/>
<evidence type="ECO:0000256" key="6">
    <source>
        <dbReference type="RuleBase" id="RU000406"/>
    </source>
</evidence>
<organism evidence="9 10">
    <name type="scientific">Stomoxys calcitrans</name>
    <name type="common">Stable fly</name>
    <name type="synonym">Conops calcitrans</name>
    <dbReference type="NCBI Taxonomy" id="35570"/>
    <lineage>
        <taxon>Eukaryota</taxon>
        <taxon>Metazoa</taxon>
        <taxon>Ecdysozoa</taxon>
        <taxon>Arthropoda</taxon>
        <taxon>Hexapoda</taxon>
        <taxon>Insecta</taxon>
        <taxon>Pterygota</taxon>
        <taxon>Neoptera</taxon>
        <taxon>Endopterygota</taxon>
        <taxon>Diptera</taxon>
        <taxon>Brachycera</taxon>
        <taxon>Muscomorpha</taxon>
        <taxon>Muscoidea</taxon>
        <taxon>Muscidae</taxon>
        <taxon>Stomoxys</taxon>
    </lineage>
</organism>
<keyword evidence="10" id="KW-1185">Reference proteome</keyword>
<feature type="chain" id="PRO_5009326849" description="Insulin-like domain-containing protein" evidence="7">
    <location>
        <begin position="19"/>
        <end position="122"/>
    </location>
</feature>
<dbReference type="VEuPathDB" id="VectorBase:SCAU009144"/>
<dbReference type="InterPro" id="IPR016179">
    <property type="entry name" value="Insulin-like"/>
</dbReference>
<dbReference type="PANTHER" id="PTHR13647:SF4">
    <property type="entry name" value="INSULIN-LIKE PEPTIDE 1-RELATED"/>
    <property type="match status" value="1"/>
</dbReference>
<evidence type="ECO:0000256" key="3">
    <source>
        <dbReference type="ARBA" id="ARBA00022685"/>
    </source>
</evidence>
<evidence type="ECO:0000256" key="5">
    <source>
        <dbReference type="ARBA" id="ARBA00023157"/>
    </source>
</evidence>
<proteinExistence type="inferred from homology"/>
<evidence type="ECO:0000256" key="2">
    <source>
        <dbReference type="ARBA" id="ARBA00011207"/>
    </source>
</evidence>
<sequence>MKLLSILVIFAVLYESHGEGSRFCGPNLAQILEMVCYNGYNGMIMNKKSGNKVVHHDMDILNKFNEINDESPFNSDSLLNDLLYGNHVQALAKTRRQRHLTGVYDECCRKSCTMEELTGYCL</sequence>
<dbReference type="Proteomes" id="UP000095300">
    <property type="component" value="Unassembled WGS sequence"/>
</dbReference>
<dbReference type="PIRSF" id="PIRSF018431">
    <property type="entry name" value="Molluscan_insulin_rel_peptide"/>
    <property type="match status" value="1"/>
</dbReference>
<dbReference type="AlphaFoldDB" id="A0A1I8PLE9"/>
<dbReference type="InterPro" id="IPR036438">
    <property type="entry name" value="Insulin-like_sf"/>
</dbReference>
<name>A0A1I8PLE9_STOCA</name>
<comment type="similarity">
    <text evidence="1 6">Belongs to the insulin family.</text>
</comment>
<dbReference type="PROSITE" id="PS00262">
    <property type="entry name" value="INSULIN"/>
    <property type="match status" value="1"/>
</dbReference>
<dbReference type="GO" id="GO:0005179">
    <property type="term" value="F:hormone activity"/>
    <property type="evidence" value="ECO:0007669"/>
    <property type="project" value="InterPro"/>
</dbReference>
<dbReference type="Pfam" id="PF00049">
    <property type="entry name" value="Insulin"/>
    <property type="match status" value="1"/>
</dbReference>
<evidence type="ECO:0000313" key="10">
    <source>
        <dbReference type="Proteomes" id="UP000095300"/>
    </source>
</evidence>
<keyword evidence="4 7" id="KW-0732">Signal</keyword>
<reference evidence="9" key="1">
    <citation type="submission" date="2020-05" db="UniProtKB">
        <authorList>
            <consortium name="EnsemblMetazoa"/>
        </authorList>
    </citation>
    <scope>IDENTIFICATION</scope>
    <source>
        <strain evidence="9">USDA</strain>
    </source>
</reference>
<dbReference type="EnsemblMetazoa" id="SCAU009144-RA">
    <property type="protein sequence ID" value="SCAU009144-PA"/>
    <property type="gene ID" value="SCAU009144"/>
</dbReference>
<dbReference type="GO" id="GO:0005576">
    <property type="term" value="C:extracellular region"/>
    <property type="evidence" value="ECO:0007669"/>
    <property type="project" value="UniProtKB-SubCell"/>
</dbReference>
<dbReference type="SMART" id="SM00078">
    <property type="entry name" value="IlGF"/>
    <property type="match status" value="1"/>
</dbReference>
<dbReference type="CDD" id="cd04366">
    <property type="entry name" value="IlGF_insulin_bombyxin_like"/>
    <property type="match status" value="1"/>
</dbReference>
<keyword evidence="5" id="KW-1015">Disulfide bond</keyword>
<feature type="domain" description="Insulin-like" evidence="8">
    <location>
        <begin position="21"/>
        <end position="121"/>
    </location>
</feature>
<dbReference type="SUPFAM" id="SSF56994">
    <property type="entry name" value="Insulin-like"/>
    <property type="match status" value="1"/>
</dbReference>
<dbReference type="Gene3D" id="1.10.100.10">
    <property type="entry name" value="Insulin-like"/>
    <property type="match status" value="1"/>
</dbReference>
<gene>
    <name evidence="9" type="primary">106094921</name>
</gene>
<comment type="subunit">
    <text evidence="2">Heterodimer of a B chain and an A chain linked by two disulfide bonds.</text>
</comment>
<evidence type="ECO:0000313" key="9">
    <source>
        <dbReference type="EnsemblMetazoa" id="SCAU009144-PA"/>
    </source>
</evidence>
<dbReference type="KEGG" id="scac:106094921"/>
<keyword evidence="3" id="KW-0165">Cleavage on pair of basic residues</keyword>